<keyword evidence="4" id="KW-1185">Reference proteome</keyword>
<sequence length="81" mass="9235">MEQTNETLKVNGIELSKEAIEEIKFYQKEENIVIDATINSLNKVIDLISLANIDEFTARDKFDAISTVVATKVFLNKMKKK</sequence>
<dbReference type="EMBL" id="BLAU01000001">
    <property type="protein sequence ID" value="GET20470.1"/>
    <property type="molecule type" value="Genomic_DNA"/>
</dbReference>
<organism evidence="2 3">
    <name type="scientific">Prolixibacter denitrificans</name>
    <dbReference type="NCBI Taxonomy" id="1541063"/>
    <lineage>
        <taxon>Bacteria</taxon>
        <taxon>Pseudomonadati</taxon>
        <taxon>Bacteroidota</taxon>
        <taxon>Bacteroidia</taxon>
        <taxon>Marinilabiliales</taxon>
        <taxon>Prolixibacteraceae</taxon>
        <taxon>Prolixibacter</taxon>
    </lineage>
</organism>
<proteinExistence type="predicted"/>
<dbReference type="RefSeq" id="WP_106540903.1">
    <property type="nucleotide sequence ID" value="NZ_BLAU01000001.1"/>
</dbReference>
<protein>
    <submittedName>
        <fullName evidence="2">Uncharacterized protein</fullName>
    </submittedName>
</protein>
<comment type="caution">
    <text evidence="2">The sequence shown here is derived from an EMBL/GenBank/DDBJ whole genome shotgun (WGS) entry which is preliminary data.</text>
</comment>
<dbReference type="Proteomes" id="UP000396862">
    <property type="component" value="Unassembled WGS sequence"/>
</dbReference>
<reference evidence="2 3" key="1">
    <citation type="submission" date="2018-03" db="EMBL/GenBank/DDBJ databases">
        <title>Genomic Encyclopedia of Archaeal and Bacterial Type Strains, Phase II (KMG-II): from individual species to whole genera.</title>
        <authorList>
            <person name="Goeker M."/>
        </authorList>
    </citation>
    <scope>NUCLEOTIDE SEQUENCE [LARGE SCALE GENOMIC DNA]</scope>
    <source>
        <strain evidence="2 3">DSM 27267</strain>
    </source>
</reference>
<evidence type="ECO:0000313" key="4">
    <source>
        <dbReference type="Proteomes" id="UP000396862"/>
    </source>
</evidence>
<dbReference type="AlphaFoldDB" id="A0A2P8CH32"/>
<name>A0A2P8CH32_9BACT</name>
<accession>A0A2P8CH32</accession>
<dbReference type="EMBL" id="PYGC01000002">
    <property type="protein sequence ID" value="PSK84295.1"/>
    <property type="molecule type" value="Genomic_DNA"/>
</dbReference>
<reference evidence="1 4" key="2">
    <citation type="submission" date="2019-10" db="EMBL/GenBank/DDBJ databases">
        <title>Prolixibacter strains distinguished by the presence of nitrate reductase genes were adept at nitrate-dependent anaerobic corrosion of metallic iron and carbon steel.</title>
        <authorList>
            <person name="Iino T."/>
            <person name="Shono N."/>
            <person name="Ito K."/>
            <person name="Nakamura R."/>
            <person name="Sueoka K."/>
            <person name="Harayama S."/>
            <person name="Ohkuma M."/>
        </authorList>
    </citation>
    <scope>NUCLEOTIDE SEQUENCE [LARGE SCALE GENOMIC DNA]</scope>
    <source>
        <strain evidence="1 4">MIC1-1</strain>
    </source>
</reference>
<evidence type="ECO:0000313" key="2">
    <source>
        <dbReference type="EMBL" id="PSK84295.1"/>
    </source>
</evidence>
<evidence type="ECO:0000313" key="1">
    <source>
        <dbReference type="EMBL" id="GET20470.1"/>
    </source>
</evidence>
<evidence type="ECO:0000313" key="3">
    <source>
        <dbReference type="Proteomes" id="UP000240621"/>
    </source>
</evidence>
<gene>
    <name evidence="2" type="ORF">CLV93_10280</name>
    <name evidence="1" type="ORF">JCM18694_07160</name>
</gene>
<dbReference type="Proteomes" id="UP000240621">
    <property type="component" value="Unassembled WGS sequence"/>
</dbReference>